<dbReference type="GO" id="GO:0060294">
    <property type="term" value="P:cilium movement involved in cell motility"/>
    <property type="evidence" value="ECO:0007669"/>
    <property type="project" value="InterPro"/>
</dbReference>
<evidence type="ECO:0000256" key="3">
    <source>
        <dbReference type="ARBA" id="ARBA00023069"/>
    </source>
</evidence>
<dbReference type="InterPro" id="IPR006802">
    <property type="entry name" value="Radial_spoke"/>
</dbReference>
<feature type="compositionally biased region" description="Low complexity" evidence="6">
    <location>
        <begin position="423"/>
        <end position="436"/>
    </location>
</feature>
<organism evidence="7 8">
    <name type="scientific">Volvox africanus</name>
    <dbReference type="NCBI Taxonomy" id="51714"/>
    <lineage>
        <taxon>Eukaryota</taxon>
        <taxon>Viridiplantae</taxon>
        <taxon>Chlorophyta</taxon>
        <taxon>core chlorophytes</taxon>
        <taxon>Chlorophyceae</taxon>
        <taxon>CS clade</taxon>
        <taxon>Chlamydomonadales</taxon>
        <taxon>Volvocaceae</taxon>
        <taxon>Volvox</taxon>
    </lineage>
</organism>
<name>A0A8J4BBM1_9CHLO</name>
<evidence type="ECO:0000256" key="4">
    <source>
        <dbReference type="ARBA" id="ARBA00023212"/>
    </source>
</evidence>
<dbReference type="GO" id="GO:0035082">
    <property type="term" value="P:axoneme assembly"/>
    <property type="evidence" value="ECO:0007669"/>
    <property type="project" value="TreeGrafter"/>
</dbReference>
<sequence length="450" mass="48726">MAADLGHALAYLRKYKTTKGSSIYDELVTALAKVLEDRPVNAVEALETAVLSTAPAASLTVPLVPATSAASAAKAVATASLFGEAVEVLDPETGEPIEPDAPNDFECEDVEGDGNLFDALGVGLGRSEMHAAMLAVRKLGEDSKRSVATVRFFGKFFGTQADYYVFETTLKDNPEMPEAPEGTVPFEPYGEGVNAYIYFVSNTLGGPLSQLPYVTPEQIKASRLLRRFLTGRLEAPVSAYPAFPGKEAEYLRTLIARIASATVCCPRGFFLADEDSAELSPNDEWEPLKGREMALPVNWSHRYPHIKAQGRTVTYKRDPPEEEEEPEKNFWTAEETEEGPPPLSTLDKDAALALRAGDPVPPPAWSPLAASASVTTRNQVAGVRSNRWPGAVCACTGRHFASLYVGWGLKAVDFMPAPPPLPVAQWPEPLLESNELPPKPAPPEEEEEDE</sequence>
<evidence type="ECO:0000256" key="2">
    <source>
        <dbReference type="ARBA" id="ARBA00022490"/>
    </source>
</evidence>
<dbReference type="EMBL" id="BNCO01000029">
    <property type="protein sequence ID" value="GIL58021.1"/>
    <property type="molecule type" value="Genomic_DNA"/>
</dbReference>
<evidence type="ECO:0000313" key="7">
    <source>
        <dbReference type="EMBL" id="GIL58021.1"/>
    </source>
</evidence>
<dbReference type="Proteomes" id="UP000747399">
    <property type="component" value="Unassembled WGS sequence"/>
</dbReference>
<gene>
    <name evidence="7" type="ORF">Vafri_13219</name>
</gene>
<evidence type="ECO:0000256" key="5">
    <source>
        <dbReference type="ARBA" id="ARBA00023273"/>
    </source>
</evidence>
<keyword evidence="5" id="KW-0966">Cell projection</keyword>
<evidence type="ECO:0000256" key="6">
    <source>
        <dbReference type="SAM" id="MobiDB-lite"/>
    </source>
</evidence>
<feature type="region of interest" description="Disordered" evidence="6">
    <location>
        <begin position="419"/>
        <end position="450"/>
    </location>
</feature>
<proteinExistence type="predicted"/>
<keyword evidence="8" id="KW-1185">Reference proteome</keyword>
<keyword evidence="2" id="KW-0963">Cytoplasm</keyword>
<comment type="caution">
    <text evidence="7">The sequence shown here is derived from an EMBL/GenBank/DDBJ whole genome shotgun (WGS) entry which is preliminary data.</text>
</comment>
<reference evidence="7" key="1">
    <citation type="journal article" date="2021" name="Proc. Natl. Acad. Sci. U.S.A.">
        <title>Three genomes in the algal genus Volvox reveal the fate of a haploid sex-determining region after a transition to homothallism.</title>
        <authorList>
            <person name="Yamamoto K."/>
            <person name="Hamaji T."/>
            <person name="Kawai-Toyooka H."/>
            <person name="Matsuzaki R."/>
            <person name="Takahashi F."/>
            <person name="Nishimura Y."/>
            <person name="Kawachi M."/>
            <person name="Noguchi H."/>
            <person name="Minakuchi Y."/>
            <person name="Umen J.G."/>
            <person name="Toyoda A."/>
            <person name="Nozaki H."/>
        </authorList>
    </citation>
    <scope>NUCLEOTIDE SEQUENCE</scope>
    <source>
        <strain evidence="7">NIES-3780</strain>
    </source>
</reference>
<comment type="subcellular location">
    <subcellularLocation>
        <location evidence="1">Cytoplasm</location>
        <location evidence="1">Cytoskeleton</location>
        <location evidence="1">Cilium axoneme</location>
    </subcellularLocation>
</comment>
<protein>
    <submittedName>
        <fullName evidence="7">Uncharacterized protein</fullName>
    </submittedName>
</protein>
<keyword evidence="4" id="KW-0206">Cytoskeleton</keyword>
<feature type="region of interest" description="Disordered" evidence="6">
    <location>
        <begin position="312"/>
        <end position="344"/>
    </location>
</feature>
<dbReference type="CDD" id="cd22963">
    <property type="entry name" value="DD_CrRSP4-like"/>
    <property type="match status" value="1"/>
</dbReference>
<dbReference type="GO" id="GO:0001534">
    <property type="term" value="C:radial spoke"/>
    <property type="evidence" value="ECO:0007669"/>
    <property type="project" value="InterPro"/>
</dbReference>
<dbReference type="PANTHER" id="PTHR13159">
    <property type="entry name" value="RADIAL SPOKEHEAD-RELATED"/>
    <property type="match status" value="1"/>
</dbReference>
<dbReference type="AlphaFoldDB" id="A0A8J4BBM1"/>
<dbReference type="Pfam" id="PF04712">
    <property type="entry name" value="Radial_spoke"/>
    <property type="match status" value="1"/>
</dbReference>
<evidence type="ECO:0000256" key="1">
    <source>
        <dbReference type="ARBA" id="ARBA00004430"/>
    </source>
</evidence>
<evidence type="ECO:0000313" key="8">
    <source>
        <dbReference type="Proteomes" id="UP000747399"/>
    </source>
</evidence>
<keyword evidence="3" id="KW-0969">Cilium</keyword>
<accession>A0A8J4BBM1</accession>
<dbReference type="PANTHER" id="PTHR13159:SF0">
    <property type="entry name" value="RADIAL SPOKE HEAD 6 HOMOLOG A"/>
    <property type="match status" value="1"/>
</dbReference>